<name>A0A9X4JSY5_9FIRM</name>
<comment type="caution">
    <text evidence="2">The sequence shown here is derived from an EMBL/GenBank/DDBJ whole genome shotgun (WGS) entry which is preliminary data.</text>
</comment>
<proteinExistence type="predicted"/>
<dbReference type="PANTHER" id="PTHR40053">
    <property type="entry name" value="SPORULATION-CONTROL PROTEIN SPO0M"/>
    <property type="match status" value="1"/>
</dbReference>
<keyword evidence="1" id="KW-0812">Transmembrane</keyword>
<evidence type="ECO:0000256" key="1">
    <source>
        <dbReference type="SAM" id="Phobius"/>
    </source>
</evidence>
<dbReference type="Pfam" id="PF07070">
    <property type="entry name" value="Spo0M"/>
    <property type="match status" value="1"/>
</dbReference>
<dbReference type="EMBL" id="JAKOAV010000006">
    <property type="protein sequence ID" value="MDF9407764.1"/>
    <property type="molecule type" value="Genomic_DNA"/>
</dbReference>
<dbReference type="AlphaFoldDB" id="A0A9X4JSY5"/>
<dbReference type="Proteomes" id="UP001154312">
    <property type="component" value="Unassembled WGS sequence"/>
</dbReference>
<dbReference type="PANTHER" id="PTHR40053:SF1">
    <property type="entry name" value="SPORULATION-CONTROL PROTEIN SPO0M"/>
    <property type="match status" value="1"/>
</dbReference>
<reference evidence="2" key="1">
    <citation type="submission" date="2022-02" db="EMBL/GenBank/DDBJ databases">
        <authorList>
            <person name="Leng L."/>
        </authorList>
    </citation>
    <scope>NUCLEOTIDE SEQUENCE</scope>
    <source>
        <strain evidence="2">JI</strain>
    </source>
</reference>
<keyword evidence="3" id="KW-1185">Reference proteome</keyword>
<gene>
    <name evidence="2" type="ORF">L7E55_05220</name>
</gene>
<evidence type="ECO:0000313" key="3">
    <source>
        <dbReference type="Proteomes" id="UP001154312"/>
    </source>
</evidence>
<feature type="transmembrane region" description="Helical" evidence="1">
    <location>
        <begin position="15"/>
        <end position="35"/>
    </location>
</feature>
<keyword evidence="1" id="KW-1133">Transmembrane helix</keyword>
<dbReference type="InterPro" id="IPR009776">
    <property type="entry name" value="Spore_0_M"/>
</dbReference>
<keyword evidence="1" id="KW-0472">Membrane</keyword>
<dbReference type="RefSeq" id="WP_277443003.1">
    <property type="nucleotide sequence ID" value="NZ_JAKOAV010000006.1"/>
</dbReference>
<sequence length="286" mass="32327">MTNRSLLSYTSLDNISATIDIVFIVSVPLGGIILFKNLLAGLGIGAAKVNLEITRPQVALGEVIEGEVRISGGNVDQQVEQVSITLVLESKYKHDDKYVNVRHEIGTLKVADKMVIKAGSPERVIPVRLQLPYDIPVSWGRTRYYFATNLDIKNAADPNDIDEVVVLPNTYMQMVFDALSMLGFRDKPASGDYNGRFQQFEYKPTSFMARELDELELYFVAGERELYLVMEIDKKTRGFFGMIADELELDERRVSYTIPYSDMQSVEQVAATLKEIIESEYRKINC</sequence>
<evidence type="ECO:0000313" key="2">
    <source>
        <dbReference type="EMBL" id="MDF9407764.1"/>
    </source>
</evidence>
<organism evidence="2 3">
    <name type="scientific">Pelotomaculum isophthalicicum JI</name>
    <dbReference type="NCBI Taxonomy" id="947010"/>
    <lineage>
        <taxon>Bacteria</taxon>
        <taxon>Bacillati</taxon>
        <taxon>Bacillota</taxon>
        <taxon>Clostridia</taxon>
        <taxon>Eubacteriales</taxon>
        <taxon>Desulfotomaculaceae</taxon>
        <taxon>Pelotomaculum</taxon>
    </lineage>
</organism>
<protein>
    <submittedName>
        <fullName evidence="2">Sporulation protein</fullName>
    </submittedName>
</protein>
<accession>A0A9X4JSY5</accession>